<dbReference type="EMBL" id="AFLV02000058">
    <property type="protein sequence ID" value="EKR63477.1"/>
    <property type="molecule type" value="Genomic_DNA"/>
</dbReference>
<evidence type="ECO:0000313" key="2">
    <source>
        <dbReference type="Proteomes" id="UP000001338"/>
    </source>
</evidence>
<protein>
    <submittedName>
        <fullName evidence="1">Uncharacterized protein</fullName>
    </submittedName>
</protein>
<reference evidence="1 2" key="1">
    <citation type="submission" date="2012-10" db="EMBL/GenBank/DDBJ databases">
        <authorList>
            <person name="Harkins D.M."/>
            <person name="Durkin A.S."/>
            <person name="Brinkac L.M."/>
            <person name="Haft D.H."/>
            <person name="Selengut J.D."/>
            <person name="Sanka R."/>
            <person name="DePew J."/>
            <person name="Purushe J."/>
            <person name="Whelen A.C."/>
            <person name="Vinetz J.M."/>
            <person name="Sutton G.G."/>
            <person name="Nierman W.C."/>
            <person name="Fouts D.E."/>
        </authorList>
    </citation>
    <scope>NUCLEOTIDE SEQUENCE [LARGE SCALE GENOMIC DNA]</scope>
    <source>
        <strain evidence="1 2">2006001853</strain>
    </source>
</reference>
<dbReference type="AlphaFoldDB" id="A0A828Z018"/>
<name>A0A828Z018_9LEPT</name>
<dbReference type="Proteomes" id="UP000001338">
    <property type="component" value="Unassembled WGS sequence"/>
</dbReference>
<comment type="caution">
    <text evidence="1">The sequence shown here is derived from an EMBL/GenBank/DDBJ whole genome shotgun (WGS) entry which is preliminary data.</text>
</comment>
<proteinExistence type="predicted"/>
<organism evidence="1 2">
    <name type="scientific">Leptospira weilii str. 2006001853</name>
    <dbReference type="NCBI Taxonomy" id="1001589"/>
    <lineage>
        <taxon>Bacteria</taxon>
        <taxon>Pseudomonadati</taxon>
        <taxon>Spirochaetota</taxon>
        <taxon>Spirochaetia</taxon>
        <taxon>Leptospirales</taxon>
        <taxon>Leptospiraceae</taxon>
        <taxon>Leptospira</taxon>
    </lineage>
</organism>
<gene>
    <name evidence="1" type="ORF">LEP1GSC036_4310</name>
</gene>
<sequence>MIFRYIPFFEYIYRNIRIKKSFQSETSRICPYKDPNRNLKRKIHYDPSQQNECKSSNSPEIESNLCNNRKSFL</sequence>
<accession>A0A828Z018</accession>
<evidence type="ECO:0000313" key="1">
    <source>
        <dbReference type="EMBL" id="EKR63477.1"/>
    </source>
</evidence>